<dbReference type="AlphaFoldDB" id="A0A450SQ41"/>
<sequence length="414" mass="46670">MLPPILEIYALWHPRDEKGRKIAEEFIEHFRGNPYTGLLGGAVEVFIRSEGWRGKNDAPRPIPFPGTSLPAGIEPARFIAVVPIMGMEMAHAIHLPRGSWKAYLEEIIRLHGEFPEHIGIFPHLPDPSAIEHTILAKLLRNYQRIAGSTPRKGETGKMLRCRDLAQGIAQHLFDKKRLTVFISHTRQSHSSGDKGDPLALTSMVRQIIADTHLSHFFDAADLQPGDDWDKELRAKAATSALLAIRTDLYSGRKWGQRELLIAKRAGMPVVMMDALNAGEERGSFLMDHVPRIPVRRKKRGWRKEDVYRALGLLVDESLKRILWRYQQELSYTKFGSNIAWWAPHAPEPLTLVQWLEDAWEAGVLPAKGSDIRILHPEPPLGEDEKLVLAQMASLCGKELKLDIMTPRLLAARGG</sequence>
<dbReference type="EMBL" id="CAADFD010000025">
    <property type="protein sequence ID" value="VFJ56012.1"/>
    <property type="molecule type" value="Genomic_DNA"/>
</dbReference>
<organism evidence="1">
    <name type="scientific">Candidatus Kentrum sp. FW</name>
    <dbReference type="NCBI Taxonomy" id="2126338"/>
    <lineage>
        <taxon>Bacteria</taxon>
        <taxon>Pseudomonadati</taxon>
        <taxon>Pseudomonadota</taxon>
        <taxon>Gammaproteobacteria</taxon>
        <taxon>Candidatus Kentrum</taxon>
    </lineage>
</organism>
<dbReference type="Gene3D" id="3.40.50.10140">
    <property type="entry name" value="Toll/interleukin-1 receptor homology (TIR) domain"/>
    <property type="match status" value="1"/>
</dbReference>
<gene>
    <name evidence="1" type="ORF">BECKFW1821B_GA0114236_102521</name>
</gene>
<reference evidence="1" key="1">
    <citation type="submission" date="2019-02" db="EMBL/GenBank/DDBJ databases">
        <authorList>
            <person name="Gruber-Vodicka R. H."/>
            <person name="Seah K. B. B."/>
        </authorList>
    </citation>
    <scope>NUCLEOTIDE SEQUENCE</scope>
    <source>
        <strain evidence="1">BECK_BZ106</strain>
    </source>
</reference>
<name>A0A450SQ41_9GAMM</name>
<evidence type="ECO:0008006" key="2">
    <source>
        <dbReference type="Google" id="ProtNLM"/>
    </source>
</evidence>
<accession>A0A450SQ41</accession>
<protein>
    <recommendedName>
        <fullName evidence="2">TIR domain-containing protein</fullName>
    </recommendedName>
</protein>
<evidence type="ECO:0000313" key="1">
    <source>
        <dbReference type="EMBL" id="VFJ56012.1"/>
    </source>
</evidence>
<dbReference type="InterPro" id="IPR035897">
    <property type="entry name" value="Toll_tir_struct_dom_sf"/>
</dbReference>
<proteinExistence type="predicted"/>